<evidence type="ECO:0000313" key="8">
    <source>
        <dbReference type="Proteomes" id="UP001056535"/>
    </source>
</evidence>
<keyword evidence="5" id="KW-0175">Coiled coil</keyword>
<dbReference type="PANTHER" id="PTHR21237">
    <property type="entry name" value="GRPE PROTEIN"/>
    <property type="match status" value="1"/>
</dbReference>
<dbReference type="Pfam" id="PF01025">
    <property type="entry name" value="GrpE"/>
    <property type="match status" value="1"/>
</dbReference>
<reference evidence="7" key="1">
    <citation type="submission" date="2022-06" db="EMBL/GenBank/DDBJ databases">
        <title>Ornithinimicrobium JY.X270.</title>
        <authorList>
            <person name="Huang Y."/>
        </authorList>
    </citation>
    <scope>NUCLEOTIDE SEQUENCE</scope>
    <source>
        <strain evidence="7">JY.X270</strain>
    </source>
</reference>
<comment type="subcellular location">
    <subcellularLocation>
        <location evidence="3">Cytoplasm</location>
    </subcellularLocation>
</comment>
<dbReference type="InterPro" id="IPR013805">
    <property type="entry name" value="GrpE_CC"/>
</dbReference>
<comment type="similarity">
    <text evidence="1 3 4">Belongs to the GrpE family.</text>
</comment>
<evidence type="ECO:0000256" key="6">
    <source>
        <dbReference type="SAM" id="MobiDB-lite"/>
    </source>
</evidence>
<dbReference type="Gene3D" id="3.90.20.20">
    <property type="match status" value="1"/>
</dbReference>
<dbReference type="InterPro" id="IPR009012">
    <property type="entry name" value="GrpE_head"/>
</dbReference>
<dbReference type="EMBL" id="CP099490">
    <property type="protein sequence ID" value="USQ76039.1"/>
    <property type="molecule type" value="Genomic_DNA"/>
</dbReference>
<keyword evidence="8" id="KW-1185">Reference proteome</keyword>
<evidence type="ECO:0000313" key="7">
    <source>
        <dbReference type="EMBL" id="USQ76039.1"/>
    </source>
</evidence>
<accession>A0ABY4YHE6</accession>
<evidence type="ECO:0000256" key="4">
    <source>
        <dbReference type="RuleBase" id="RU004478"/>
    </source>
</evidence>
<evidence type="ECO:0000256" key="1">
    <source>
        <dbReference type="ARBA" id="ARBA00009054"/>
    </source>
</evidence>
<keyword evidence="3" id="KW-0963">Cytoplasm</keyword>
<dbReference type="RefSeq" id="WP_252620688.1">
    <property type="nucleotide sequence ID" value="NZ_CP099490.1"/>
</dbReference>
<evidence type="ECO:0000256" key="2">
    <source>
        <dbReference type="ARBA" id="ARBA00023186"/>
    </source>
</evidence>
<comment type="function">
    <text evidence="3">Participates actively in the response to hyperosmotic and heat shock by preventing the aggregation of stress-denatured proteins, in association with DnaK and GrpE. It is the nucleotide exchange factor for DnaK and may function as a thermosensor. Unfolded proteins bind initially to DnaJ; upon interaction with the DnaJ-bound protein, DnaK hydrolyzes its bound ATP, resulting in the formation of a stable complex. GrpE releases ADP from DnaK; ATP binding to DnaK triggers the release of the substrate protein, thus completing the reaction cycle. Several rounds of ATP-dependent interactions between DnaJ, DnaK and GrpE are required for fully efficient folding.</text>
</comment>
<protein>
    <recommendedName>
        <fullName evidence="3">Protein GrpE</fullName>
    </recommendedName>
    <alternativeName>
        <fullName evidence="3">HSP-70 cofactor</fullName>
    </alternativeName>
</protein>
<evidence type="ECO:0000256" key="5">
    <source>
        <dbReference type="SAM" id="Coils"/>
    </source>
</evidence>
<keyword evidence="3" id="KW-0346">Stress response</keyword>
<dbReference type="InterPro" id="IPR000740">
    <property type="entry name" value="GrpE"/>
</dbReference>
<dbReference type="SUPFAM" id="SSF58014">
    <property type="entry name" value="Coiled-coil domain of nucleotide exchange factor GrpE"/>
    <property type="match status" value="1"/>
</dbReference>
<dbReference type="PRINTS" id="PR00773">
    <property type="entry name" value="GRPEPROTEIN"/>
</dbReference>
<sequence>MTDTTGAGGPQDHESDGPTGPVIRDKRRIDPETGQVRDVSAEQVQETAAEQVAGGDNAFGGGVGDALPGGEQDPSGAPQATSGTPVDGGRSADDLHPDTVVAADRLEDLRRLQAEYVNYKRRVDRDRVRDREAGTTTVVEALLPVLDDLHMAKEHGELTEGPLLAIADKLETTLGRFGVERLGAVGETFDPAVHEALMHLPEADLPEGATETTIVQVMQPGFKVGDRVVRAARVAVADPA</sequence>
<gene>
    <name evidence="3" type="primary">grpE</name>
    <name evidence="7" type="ORF">NF557_15815</name>
</gene>
<dbReference type="Proteomes" id="UP001056535">
    <property type="component" value="Chromosome"/>
</dbReference>
<dbReference type="PANTHER" id="PTHR21237:SF23">
    <property type="entry name" value="GRPE PROTEIN HOMOLOG, MITOCHONDRIAL"/>
    <property type="match status" value="1"/>
</dbReference>
<evidence type="ECO:0000256" key="3">
    <source>
        <dbReference type="HAMAP-Rule" id="MF_01151"/>
    </source>
</evidence>
<dbReference type="HAMAP" id="MF_01151">
    <property type="entry name" value="GrpE"/>
    <property type="match status" value="1"/>
</dbReference>
<dbReference type="CDD" id="cd00446">
    <property type="entry name" value="GrpE"/>
    <property type="match status" value="1"/>
</dbReference>
<keyword evidence="2 3" id="KW-0143">Chaperone</keyword>
<dbReference type="Gene3D" id="2.30.22.10">
    <property type="entry name" value="Head domain of nucleotide exchange factor GrpE"/>
    <property type="match status" value="1"/>
</dbReference>
<feature type="region of interest" description="Disordered" evidence="6">
    <location>
        <begin position="1"/>
        <end position="96"/>
    </location>
</feature>
<name>A0ABY4YHE6_9MICO</name>
<organism evidence="7 8">
    <name type="scientific">Ornithinimicrobium cryptoxanthini</name>
    <dbReference type="NCBI Taxonomy" id="2934161"/>
    <lineage>
        <taxon>Bacteria</taxon>
        <taxon>Bacillati</taxon>
        <taxon>Actinomycetota</taxon>
        <taxon>Actinomycetes</taxon>
        <taxon>Micrococcales</taxon>
        <taxon>Ornithinimicrobiaceae</taxon>
        <taxon>Ornithinimicrobium</taxon>
    </lineage>
</organism>
<dbReference type="SUPFAM" id="SSF51064">
    <property type="entry name" value="Head domain of nucleotide exchange factor GrpE"/>
    <property type="match status" value="1"/>
</dbReference>
<proteinExistence type="inferred from homology"/>
<comment type="subunit">
    <text evidence="3">Homodimer.</text>
</comment>
<feature type="coiled-coil region" evidence="5">
    <location>
        <begin position="102"/>
        <end position="129"/>
    </location>
</feature>